<sequence length="127" mass="14111">MSSHFLYNFRPKDRWTQRQGTRTGQDRPGQDQAKQGAKSALARGFLALAFYGHKNFIINFNNLGKHIAGSEKNRDSGTGTGTSTGSVSVSEHYPKFSQPCPAQPCPPLYITWHIRTPGISGSICWHF</sequence>
<evidence type="ECO:0000313" key="3">
    <source>
        <dbReference type="Proteomes" id="UP000008744"/>
    </source>
</evidence>
<proteinExistence type="predicted"/>
<dbReference type="Proteomes" id="UP000008744">
    <property type="component" value="Unassembled WGS sequence"/>
</dbReference>
<name>B4GYL4_DROPE</name>
<dbReference type="AlphaFoldDB" id="B4GYL4"/>
<reference evidence="2 3" key="1">
    <citation type="journal article" date="2007" name="Nature">
        <title>Evolution of genes and genomes on the Drosophila phylogeny.</title>
        <authorList>
            <consortium name="Drosophila 12 Genomes Consortium"/>
            <person name="Clark A.G."/>
            <person name="Eisen M.B."/>
            <person name="Smith D.R."/>
            <person name="Bergman C.M."/>
            <person name="Oliver B."/>
            <person name="Markow T.A."/>
            <person name="Kaufman T.C."/>
            <person name="Kellis M."/>
            <person name="Gelbart W."/>
            <person name="Iyer V.N."/>
            <person name="Pollard D.A."/>
            <person name="Sackton T.B."/>
            <person name="Larracuente A.M."/>
            <person name="Singh N.D."/>
            <person name="Abad J.P."/>
            <person name="Abt D.N."/>
            <person name="Adryan B."/>
            <person name="Aguade M."/>
            <person name="Akashi H."/>
            <person name="Anderson W.W."/>
            <person name="Aquadro C.F."/>
            <person name="Ardell D.H."/>
            <person name="Arguello R."/>
            <person name="Artieri C.G."/>
            <person name="Barbash D.A."/>
            <person name="Barker D."/>
            <person name="Barsanti P."/>
            <person name="Batterham P."/>
            <person name="Batzoglou S."/>
            <person name="Begun D."/>
            <person name="Bhutkar A."/>
            <person name="Blanco E."/>
            <person name="Bosak S.A."/>
            <person name="Bradley R.K."/>
            <person name="Brand A.D."/>
            <person name="Brent M.R."/>
            <person name="Brooks A.N."/>
            <person name="Brown R.H."/>
            <person name="Butlin R.K."/>
            <person name="Caggese C."/>
            <person name="Calvi B.R."/>
            <person name="Bernardo de Carvalho A."/>
            <person name="Caspi A."/>
            <person name="Castrezana S."/>
            <person name="Celniker S.E."/>
            <person name="Chang J.L."/>
            <person name="Chapple C."/>
            <person name="Chatterji S."/>
            <person name="Chinwalla A."/>
            <person name="Civetta A."/>
            <person name="Clifton S.W."/>
            <person name="Comeron J.M."/>
            <person name="Costello J.C."/>
            <person name="Coyne J.A."/>
            <person name="Daub J."/>
            <person name="David R.G."/>
            <person name="Delcher A.L."/>
            <person name="Delehaunty K."/>
            <person name="Do C.B."/>
            <person name="Ebling H."/>
            <person name="Edwards K."/>
            <person name="Eickbush T."/>
            <person name="Evans J.D."/>
            <person name="Filipski A."/>
            <person name="Findeiss S."/>
            <person name="Freyhult E."/>
            <person name="Fulton L."/>
            <person name="Fulton R."/>
            <person name="Garcia A.C."/>
            <person name="Gardiner A."/>
            <person name="Garfield D.A."/>
            <person name="Garvin B.E."/>
            <person name="Gibson G."/>
            <person name="Gilbert D."/>
            <person name="Gnerre S."/>
            <person name="Godfrey J."/>
            <person name="Good R."/>
            <person name="Gotea V."/>
            <person name="Gravely B."/>
            <person name="Greenberg A.J."/>
            <person name="Griffiths-Jones S."/>
            <person name="Gross S."/>
            <person name="Guigo R."/>
            <person name="Gustafson E.A."/>
            <person name="Haerty W."/>
            <person name="Hahn M.W."/>
            <person name="Halligan D.L."/>
            <person name="Halpern A.L."/>
            <person name="Halter G.M."/>
            <person name="Han M.V."/>
            <person name="Heger A."/>
            <person name="Hillier L."/>
            <person name="Hinrichs A.S."/>
            <person name="Holmes I."/>
            <person name="Hoskins R.A."/>
            <person name="Hubisz M.J."/>
            <person name="Hultmark D."/>
            <person name="Huntley M.A."/>
            <person name="Jaffe D.B."/>
            <person name="Jagadeeshan S."/>
            <person name="Jeck W.R."/>
            <person name="Johnson J."/>
            <person name="Jones C.D."/>
            <person name="Jordan W.C."/>
            <person name="Karpen G.H."/>
            <person name="Kataoka E."/>
            <person name="Keightley P.D."/>
            <person name="Kheradpour P."/>
            <person name="Kirkness E.F."/>
            <person name="Koerich L.B."/>
            <person name="Kristiansen K."/>
            <person name="Kudrna D."/>
            <person name="Kulathinal R.J."/>
            <person name="Kumar S."/>
            <person name="Kwok R."/>
            <person name="Lander E."/>
            <person name="Langley C.H."/>
            <person name="Lapoint R."/>
            <person name="Lazzaro B.P."/>
            <person name="Lee S.J."/>
            <person name="Levesque L."/>
            <person name="Li R."/>
            <person name="Lin C.F."/>
            <person name="Lin M.F."/>
            <person name="Lindblad-Toh K."/>
            <person name="Llopart A."/>
            <person name="Long M."/>
            <person name="Low L."/>
            <person name="Lozovsky E."/>
            <person name="Lu J."/>
            <person name="Luo M."/>
            <person name="Machado C.A."/>
            <person name="Makalowski W."/>
            <person name="Marzo M."/>
            <person name="Matsuda M."/>
            <person name="Matzkin L."/>
            <person name="McAllister B."/>
            <person name="McBride C.S."/>
            <person name="McKernan B."/>
            <person name="McKernan K."/>
            <person name="Mendez-Lago M."/>
            <person name="Minx P."/>
            <person name="Mollenhauer M.U."/>
            <person name="Montooth K."/>
            <person name="Mount S.M."/>
            <person name="Mu X."/>
            <person name="Myers E."/>
            <person name="Negre B."/>
            <person name="Newfeld S."/>
            <person name="Nielsen R."/>
            <person name="Noor M.A."/>
            <person name="O'Grady P."/>
            <person name="Pachter L."/>
            <person name="Papaceit M."/>
            <person name="Parisi M.J."/>
            <person name="Parisi M."/>
            <person name="Parts L."/>
            <person name="Pedersen J.S."/>
            <person name="Pesole G."/>
            <person name="Phillippy A.M."/>
            <person name="Ponting C.P."/>
            <person name="Pop M."/>
            <person name="Porcelli D."/>
            <person name="Powell J.R."/>
            <person name="Prohaska S."/>
            <person name="Pruitt K."/>
            <person name="Puig M."/>
            <person name="Quesneville H."/>
            <person name="Ram K.R."/>
            <person name="Rand D."/>
            <person name="Rasmussen M.D."/>
            <person name="Reed L.K."/>
            <person name="Reenan R."/>
            <person name="Reily A."/>
            <person name="Remington K.A."/>
            <person name="Rieger T.T."/>
            <person name="Ritchie M.G."/>
            <person name="Robin C."/>
            <person name="Rogers Y.H."/>
            <person name="Rohde C."/>
            <person name="Rozas J."/>
            <person name="Rubenfield M.J."/>
            <person name="Ruiz A."/>
            <person name="Russo S."/>
            <person name="Salzberg S.L."/>
            <person name="Sanchez-Gracia A."/>
            <person name="Saranga D.J."/>
            <person name="Sato H."/>
            <person name="Schaeffer S.W."/>
            <person name="Schatz M.C."/>
            <person name="Schlenke T."/>
            <person name="Schwartz R."/>
            <person name="Segarra C."/>
            <person name="Singh R.S."/>
            <person name="Sirot L."/>
            <person name="Sirota M."/>
            <person name="Sisneros N.B."/>
            <person name="Smith C.D."/>
            <person name="Smith T.F."/>
            <person name="Spieth J."/>
            <person name="Stage D.E."/>
            <person name="Stark A."/>
            <person name="Stephan W."/>
            <person name="Strausberg R.L."/>
            <person name="Strempel S."/>
            <person name="Sturgill D."/>
            <person name="Sutton G."/>
            <person name="Sutton G.G."/>
            <person name="Tao W."/>
            <person name="Teichmann S."/>
            <person name="Tobari Y.N."/>
            <person name="Tomimura Y."/>
            <person name="Tsolas J.M."/>
            <person name="Valente V.L."/>
            <person name="Venter E."/>
            <person name="Venter J.C."/>
            <person name="Vicario S."/>
            <person name="Vieira F.G."/>
            <person name="Vilella A.J."/>
            <person name="Villasante A."/>
            <person name="Walenz B."/>
            <person name="Wang J."/>
            <person name="Wasserman M."/>
            <person name="Watts T."/>
            <person name="Wilson D."/>
            <person name="Wilson R.K."/>
            <person name="Wing R.A."/>
            <person name="Wolfner M.F."/>
            <person name="Wong A."/>
            <person name="Wong G.K."/>
            <person name="Wu C.I."/>
            <person name="Wu G."/>
            <person name="Yamamoto D."/>
            <person name="Yang H.P."/>
            <person name="Yang S.P."/>
            <person name="Yorke J.A."/>
            <person name="Yoshida K."/>
            <person name="Zdobnov E."/>
            <person name="Zhang P."/>
            <person name="Zhang Y."/>
            <person name="Zimin A.V."/>
            <person name="Baldwin J."/>
            <person name="Abdouelleil A."/>
            <person name="Abdulkadir J."/>
            <person name="Abebe A."/>
            <person name="Abera B."/>
            <person name="Abreu J."/>
            <person name="Acer S.C."/>
            <person name="Aftuck L."/>
            <person name="Alexander A."/>
            <person name="An P."/>
            <person name="Anderson E."/>
            <person name="Anderson S."/>
            <person name="Arachi H."/>
            <person name="Azer M."/>
            <person name="Bachantsang P."/>
            <person name="Barry A."/>
            <person name="Bayul T."/>
            <person name="Berlin A."/>
            <person name="Bessette D."/>
            <person name="Bloom T."/>
            <person name="Blye J."/>
            <person name="Boguslavskiy L."/>
            <person name="Bonnet C."/>
            <person name="Boukhgalter B."/>
            <person name="Bourzgui I."/>
            <person name="Brown A."/>
            <person name="Cahill P."/>
            <person name="Channer S."/>
            <person name="Cheshatsang Y."/>
            <person name="Chuda L."/>
            <person name="Citroen M."/>
            <person name="Collymore A."/>
            <person name="Cooke P."/>
            <person name="Costello M."/>
            <person name="D'Aco K."/>
            <person name="Daza R."/>
            <person name="De Haan G."/>
            <person name="DeGray S."/>
            <person name="DeMaso C."/>
            <person name="Dhargay N."/>
            <person name="Dooley K."/>
            <person name="Dooley E."/>
            <person name="Doricent M."/>
            <person name="Dorje P."/>
            <person name="Dorjee K."/>
            <person name="Dupes A."/>
            <person name="Elong R."/>
            <person name="Falk J."/>
            <person name="Farina A."/>
            <person name="Faro S."/>
            <person name="Ferguson D."/>
            <person name="Fisher S."/>
            <person name="Foley C.D."/>
            <person name="Franke A."/>
            <person name="Friedrich D."/>
            <person name="Gadbois L."/>
            <person name="Gearin G."/>
            <person name="Gearin C.R."/>
            <person name="Giannoukos G."/>
            <person name="Goode T."/>
            <person name="Graham J."/>
            <person name="Grandbois E."/>
            <person name="Grewal S."/>
            <person name="Gyaltsen K."/>
            <person name="Hafez N."/>
            <person name="Hagos B."/>
            <person name="Hall J."/>
            <person name="Henson C."/>
            <person name="Hollinger A."/>
            <person name="Honan T."/>
            <person name="Huard M.D."/>
            <person name="Hughes L."/>
            <person name="Hurhula B."/>
            <person name="Husby M.E."/>
            <person name="Kamat A."/>
            <person name="Kanga B."/>
            <person name="Kashin S."/>
            <person name="Khazanovich D."/>
            <person name="Kisner P."/>
            <person name="Lance K."/>
            <person name="Lara M."/>
            <person name="Lee W."/>
            <person name="Lennon N."/>
            <person name="Letendre F."/>
            <person name="LeVine R."/>
            <person name="Lipovsky A."/>
            <person name="Liu X."/>
            <person name="Liu J."/>
            <person name="Liu S."/>
            <person name="Lokyitsang T."/>
            <person name="Lokyitsang Y."/>
            <person name="Lubonja R."/>
            <person name="Lui A."/>
            <person name="MacDonald P."/>
            <person name="Magnisalis V."/>
            <person name="Maru K."/>
            <person name="Matthews C."/>
            <person name="McCusker W."/>
            <person name="McDonough S."/>
            <person name="Mehta T."/>
            <person name="Meldrim J."/>
            <person name="Meneus L."/>
            <person name="Mihai O."/>
            <person name="Mihalev A."/>
            <person name="Mihova T."/>
            <person name="Mittelman R."/>
            <person name="Mlenga V."/>
            <person name="Montmayeur A."/>
            <person name="Mulrain L."/>
            <person name="Navidi A."/>
            <person name="Naylor J."/>
            <person name="Negash T."/>
            <person name="Nguyen T."/>
            <person name="Nguyen N."/>
            <person name="Nicol R."/>
            <person name="Norbu C."/>
            <person name="Norbu N."/>
            <person name="Novod N."/>
            <person name="O'Neill B."/>
            <person name="Osman S."/>
            <person name="Markiewicz E."/>
            <person name="Oyono O.L."/>
            <person name="Patti C."/>
            <person name="Phunkhang P."/>
            <person name="Pierre F."/>
            <person name="Priest M."/>
            <person name="Raghuraman S."/>
            <person name="Rege F."/>
            <person name="Reyes R."/>
            <person name="Rise C."/>
            <person name="Rogov P."/>
            <person name="Ross K."/>
            <person name="Ryan E."/>
            <person name="Settipalli S."/>
            <person name="Shea T."/>
            <person name="Sherpa N."/>
            <person name="Shi L."/>
            <person name="Shih D."/>
            <person name="Sparrow T."/>
            <person name="Spaulding J."/>
            <person name="Stalker J."/>
            <person name="Stange-Thomann N."/>
            <person name="Stavropoulos S."/>
            <person name="Stone C."/>
            <person name="Strader C."/>
            <person name="Tesfaye S."/>
            <person name="Thomson T."/>
            <person name="Thoulutsang Y."/>
            <person name="Thoulutsang D."/>
            <person name="Topham K."/>
            <person name="Topping I."/>
            <person name="Tsamla T."/>
            <person name="Vassiliev H."/>
            <person name="Vo A."/>
            <person name="Wangchuk T."/>
            <person name="Wangdi T."/>
            <person name="Weiand M."/>
            <person name="Wilkinson J."/>
            <person name="Wilson A."/>
            <person name="Yadav S."/>
            <person name="Young G."/>
            <person name="Yu Q."/>
            <person name="Zembek L."/>
            <person name="Zhong D."/>
            <person name="Zimmer A."/>
            <person name="Zwirko Z."/>
            <person name="Jaffe D.B."/>
            <person name="Alvarez P."/>
            <person name="Brockman W."/>
            <person name="Butler J."/>
            <person name="Chin C."/>
            <person name="Gnerre S."/>
            <person name="Grabherr M."/>
            <person name="Kleber M."/>
            <person name="Mauceli E."/>
            <person name="MacCallum I."/>
        </authorList>
    </citation>
    <scope>NUCLEOTIDE SEQUENCE [LARGE SCALE GENOMIC DNA]</scope>
    <source>
        <strain evidence="3">MSH-3 / Tucson 14011-0111.49</strain>
    </source>
</reference>
<accession>B4GYL4</accession>
<evidence type="ECO:0000313" key="2">
    <source>
        <dbReference type="EMBL" id="EDW27870.1"/>
    </source>
</evidence>
<feature type="compositionally biased region" description="Low complexity" evidence="1">
    <location>
        <begin position="81"/>
        <end position="90"/>
    </location>
</feature>
<evidence type="ECO:0000256" key="1">
    <source>
        <dbReference type="SAM" id="MobiDB-lite"/>
    </source>
</evidence>
<dbReference type="EMBL" id="CH479197">
    <property type="protein sequence ID" value="EDW27870.1"/>
    <property type="molecule type" value="Genomic_DNA"/>
</dbReference>
<gene>
    <name evidence="2" type="primary">Dper\GL19948</name>
    <name evidence="2" type="ORF">Dper_GL19948</name>
</gene>
<dbReference type="HOGENOM" id="CLU_1972787_0_0_1"/>
<feature type="region of interest" description="Disordered" evidence="1">
    <location>
        <begin position="11"/>
        <end position="36"/>
    </location>
</feature>
<feature type="region of interest" description="Disordered" evidence="1">
    <location>
        <begin position="68"/>
        <end position="97"/>
    </location>
</feature>
<keyword evidence="3" id="KW-1185">Reference proteome</keyword>
<protein>
    <submittedName>
        <fullName evidence="2">GL19948</fullName>
    </submittedName>
</protein>
<organism evidence="3">
    <name type="scientific">Drosophila persimilis</name>
    <name type="common">Fruit fly</name>
    <dbReference type="NCBI Taxonomy" id="7234"/>
    <lineage>
        <taxon>Eukaryota</taxon>
        <taxon>Metazoa</taxon>
        <taxon>Ecdysozoa</taxon>
        <taxon>Arthropoda</taxon>
        <taxon>Hexapoda</taxon>
        <taxon>Insecta</taxon>
        <taxon>Pterygota</taxon>
        <taxon>Neoptera</taxon>
        <taxon>Endopterygota</taxon>
        <taxon>Diptera</taxon>
        <taxon>Brachycera</taxon>
        <taxon>Muscomorpha</taxon>
        <taxon>Ephydroidea</taxon>
        <taxon>Drosophilidae</taxon>
        <taxon>Drosophila</taxon>
        <taxon>Sophophora</taxon>
    </lineage>
</organism>